<dbReference type="Gene3D" id="3.30.800.10">
    <property type="entry name" value="Phosphatidylinositol Phosphate Kinase II Beta"/>
    <property type="match status" value="1"/>
</dbReference>
<sequence length="397" mass="46113">LLRVSLAAGPALRRDNQWSLRPAVLAPASRRRWWHLRQRWRMVGVFEVNQEHEFYHLTCMMKEGMRAAIQATTETSGQIPSNCSYLDLMHSHVHFVGFEMLTFAASAFAKVRRSVDVTGEEYVSSFCSEDCYLQFVSNSKSKADFFITNDKRFFLKTQSKREVRFLLSNLQAYMDHLEKYPHSLLVRFLGVHRIVIPNQMKKYFIVMQSVFYPDDRIDIRYDIKGCEVGRWTDPDEGGKQTLKVLKDNNFKGQSIALGQEESWFAGQVKADAAFLQGIRVLDYSLLLALQPLHADELEGKHSFANLVVRTTNLGPSKSLSIKHHRRLLPDCKNAIHMVDGPDHRYFVGIIDIFTVYGWKKRLEHAWKCVRYPGRAFSTVRPAKYSHRFCQWIQDHCQ</sequence>
<dbReference type="Pfam" id="PF01504">
    <property type="entry name" value="PIP5K"/>
    <property type="match status" value="1"/>
</dbReference>
<dbReference type="InterPro" id="IPR027483">
    <property type="entry name" value="PInositol-4-P-4/5-kinase_C_sf"/>
</dbReference>
<dbReference type="eggNOG" id="KOG0229">
    <property type="taxonomic scope" value="Eukaryota"/>
</dbReference>
<reference evidence="3" key="1">
    <citation type="submission" date="2006-01" db="EMBL/GenBank/DDBJ databases">
        <authorList>
            <person name="Lindblad-Toh K."/>
            <person name="Mauceli E."/>
            <person name="Grabherr M."/>
            <person name="Chang J.L."/>
            <person name="Lander E.S."/>
        </authorList>
    </citation>
    <scope>NUCLEOTIDE SEQUENCE [LARGE SCALE GENOMIC DNA]</scope>
</reference>
<keyword evidence="1" id="KW-0067">ATP-binding</keyword>
<dbReference type="InterPro" id="IPR002498">
    <property type="entry name" value="PInositol-4-P-4/5-kinase_core"/>
</dbReference>
<dbReference type="InParanoid" id="G3NI90"/>
<dbReference type="Bgee" id="ENSGACG00000003835">
    <property type="expression patterns" value="Expressed in zone of skin and 2 other cell types or tissues"/>
</dbReference>
<dbReference type="AlphaFoldDB" id="G3NI90"/>
<dbReference type="GO" id="GO:0016308">
    <property type="term" value="F:1-phosphatidylinositol-4-phosphate 5-kinase activity"/>
    <property type="evidence" value="ECO:0007669"/>
    <property type="project" value="TreeGrafter"/>
</dbReference>
<keyword evidence="1" id="KW-0418">Kinase</keyword>
<dbReference type="PANTHER" id="PTHR23086:SF46">
    <property type="entry name" value="PHOSPHATIDYLINOSITOL 4-PHOSPHATE 5-KINASE-LIKE PROTEIN 1"/>
    <property type="match status" value="1"/>
</dbReference>
<dbReference type="SMART" id="SM00330">
    <property type="entry name" value="PIPKc"/>
    <property type="match status" value="1"/>
</dbReference>
<evidence type="ECO:0000259" key="2">
    <source>
        <dbReference type="PROSITE" id="PS51455"/>
    </source>
</evidence>
<dbReference type="Ensembl" id="ENSGACT00000005065.1">
    <property type="protein sequence ID" value="ENSGACP00000005050.1"/>
    <property type="gene ID" value="ENSGACG00000003835.1"/>
</dbReference>
<keyword evidence="1" id="KW-0547">Nucleotide-binding</keyword>
<keyword evidence="1" id="KW-0808">Transferase</keyword>
<dbReference type="GO" id="GO:0046854">
    <property type="term" value="P:phosphatidylinositol phosphate biosynthetic process"/>
    <property type="evidence" value="ECO:0007669"/>
    <property type="project" value="TreeGrafter"/>
</dbReference>
<proteinExistence type="predicted"/>
<evidence type="ECO:0000256" key="1">
    <source>
        <dbReference type="PROSITE-ProRule" id="PRU00781"/>
    </source>
</evidence>
<dbReference type="CDD" id="cd17304">
    <property type="entry name" value="PIPKc_PIP5KL1"/>
    <property type="match status" value="1"/>
</dbReference>
<protein>
    <submittedName>
        <fullName evidence="3">Phosphatidylinositol-4-phosphate 5-kinase like 1</fullName>
    </submittedName>
</protein>
<dbReference type="GO" id="GO:0005886">
    <property type="term" value="C:plasma membrane"/>
    <property type="evidence" value="ECO:0007669"/>
    <property type="project" value="TreeGrafter"/>
</dbReference>
<dbReference type="Gene3D" id="3.30.810.10">
    <property type="entry name" value="2-Layer Sandwich"/>
    <property type="match status" value="1"/>
</dbReference>
<accession>G3NI90</accession>
<name>G3NI90_GASAC</name>
<dbReference type="OMA" id="QEFHEHH"/>
<dbReference type="STRING" id="69293.ENSGACP00000005050"/>
<dbReference type="OrthoDB" id="20783at2759"/>
<organism evidence="3">
    <name type="scientific">Gasterosteus aculeatus</name>
    <name type="common">Three-spined stickleback</name>
    <dbReference type="NCBI Taxonomy" id="69293"/>
    <lineage>
        <taxon>Eukaryota</taxon>
        <taxon>Metazoa</taxon>
        <taxon>Chordata</taxon>
        <taxon>Craniata</taxon>
        <taxon>Vertebrata</taxon>
        <taxon>Euteleostomi</taxon>
        <taxon>Actinopterygii</taxon>
        <taxon>Neopterygii</taxon>
        <taxon>Teleostei</taxon>
        <taxon>Neoteleostei</taxon>
        <taxon>Acanthomorphata</taxon>
        <taxon>Eupercaria</taxon>
        <taxon>Perciformes</taxon>
        <taxon>Cottioidei</taxon>
        <taxon>Gasterosteales</taxon>
        <taxon>Gasterosteidae</taxon>
        <taxon>Gasterosteus</taxon>
    </lineage>
</organism>
<feature type="domain" description="PIPK" evidence="2">
    <location>
        <begin position="38"/>
        <end position="396"/>
    </location>
</feature>
<dbReference type="InterPro" id="IPR023610">
    <property type="entry name" value="PInositol-4/5-P-5/4-kinase"/>
</dbReference>
<evidence type="ECO:0000313" key="3">
    <source>
        <dbReference type="Ensembl" id="ENSGACP00000005050.1"/>
    </source>
</evidence>
<dbReference type="PROSITE" id="PS51455">
    <property type="entry name" value="PIPK"/>
    <property type="match status" value="1"/>
</dbReference>
<dbReference type="PANTHER" id="PTHR23086">
    <property type="entry name" value="PHOSPHATIDYLINOSITOL-4-PHOSPHATE 5-KINASE"/>
    <property type="match status" value="1"/>
</dbReference>
<gene>
    <name evidence="3" type="primary">PIP5KL1</name>
</gene>
<reference evidence="3" key="2">
    <citation type="submission" date="2024-04" db="UniProtKB">
        <authorList>
            <consortium name="Ensembl"/>
        </authorList>
    </citation>
    <scope>IDENTIFICATION</scope>
</reference>
<dbReference type="InterPro" id="IPR027484">
    <property type="entry name" value="PInositol-4-P-5-kinase_N"/>
</dbReference>
<dbReference type="GO" id="GO:0005524">
    <property type="term" value="F:ATP binding"/>
    <property type="evidence" value="ECO:0007669"/>
    <property type="project" value="UniProtKB-UniRule"/>
</dbReference>
<dbReference type="SUPFAM" id="SSF56104">
    <property type="entry name" value="SAICAR synthase-like"/>
    <property type="match status" value="1"/>
</dbReference>